<feature type="transmembrane region" description="Helical" evidence="6">
    <location>
        <begin position="231"/>
        <end position="253"/>
    </location>
</feature>
<comment type="caution">
    <text evidence="7">The sequence shown here is derived from an EMBL/GenBank/DDBJ whole genome shotgun (WGS) entry which is preliminary data.</text>
</comment>
<feature type="transmembrane region" description="Helical" evidence="6">
    <location>
        <begin position="142"/>
        <end position="160"/>
    </location>
</feature>
<feature type="transmembrane region" description="Helical" evidence="6">
    <location>
        <begin position="204"/>
        <end position="225"/>
    </location>
</feature>
<feature type="transmembrane region" description="Helical" evidence="6">
    <location>
        <begin position="262"/>
        <end position="278"/>
    </location>
</feature>
<keyword evidence="2" id="KW-1003">Cell membrane</keyword>
<evidence type="ECO:0000256" key="3">
    <source>
        <dbReference type="ARBA" id="ARBA00022692"/>
    </source>
</evidence>
<evidence type="ECO:0000313" key="7">
    <source>
        <dbReference type="EMBL" id="TKZ19401.1"/>
    </source>
</evidence>
<feature type="transmembrane region" description="Helical" evidence="6">
    <location>
        <begin position="6"/>
        <end position="23"/>
    </location>
</feature>
<dbReference type="SUPFAM" id="SSF103481">
    <property type="entry name" value="Multidrug resistance efflux transporter EmrE"/>
    <property type="match status" value="2"/>
</dbReference>
<feature type="transmembrane region" description="Helical" evidence="6">
    <location>
        <begin position="30"/>
        <end position="52"/>
    </location>
</feature>
<dbReference type="Proteomes" id="UP000306575">
    <property type="component" value="Unassembled WGS sequence"/>
</dbReference>
<feature type="transmembrane region" description="Helical" evidence="6">
    <location>
        <begin position="58"/>
        <end position="75"/>
    </location>
</feature>
<evidence type="ECO:0000256" key="5">
    <source>
        <dbReference type="ARBA" id="ARBA00023136"/>
    </source>
</evidence>
<feature type="transmembrane region" description="Helical" evidence="6">
    <location>
        <begin position="114"/>
        <end position="135"/>
    </location>
</feature>
<keyword evidence="4 6" id="KW-1133">Transmembrane helix</keyword>
<evidence type="ECO:0000313" key="8">
    <source>
        <dbReference type="Proteomes" id="UP000306575"/>
    </source>
</evidence>
<dbReference type="GO" id="GO:0005886">
    <property type="term" value="C:plasma membrane"/>
    <property type="evidence" value="ECO:0007669"/>
    <property type="project" value="UniProtKB-SubCell"/>
</dbReference>
<evidence type="ECO:0000256" key="6">
    <source>
        <dbReference type="SAM" id="Phobius"/>
    </source>
</evidence>
<keyword evidence="5 6" id="KW-0472">Membrane</keyword>
<dbReference type="PANTHER" id="PTHR30561:SF9">
    <property type="entry name" value="4-AMINO-4-DEOXY-L-ARABINOSE-PHOSPHOUNDECAPRENOL FLIPPASE SUBUNIT ARNF-RELATED"/>
    <property type="match status" value="1"/>
</dbReference>
<dbReference type="OrthoDB" id="9783707at2"/>
<dbReference type="InterPro" id="IPR037185">
    <property type="entry name" value="EmrE-like"/>
</dbReference>
<feature type="transmembrane region" description="Helical" evidence="6">
    <location>
        <begin position="87"/>
        <end position="108"/>
    </location>
</feature>
<sequence length="279" mass="28933">MTLGVGLVVLAAALLHAVWNALVKGAADKAVVLGLISLGHVVPGLLVVAAVPLPPIETVPFIVASTVIHWGYYYLLNSAYKVGDFSLVYPIARGLAPVLIALGSQIWIGETLPLLAWVGILTVSGGIMILAGGVFDGTLSPIAIVTAVGVAISVTAYSLVDGVGIRISGNPLGYIGWLFVAEIFVAIYIFCTRFERLRAVSMRTVVMGFAGGAISGLAYALVLYAKTLAPLGIISALRETSVIFAALIGVIWFREGPANKRLVAAIVVVIGIGIIAMVG</sequence>
<keyword evidence="3 6" id="KW-0812">Transmembrane</keyword>
<accession>A0A4V6F1I2</accession>
<evidence type="ECO:0000256" key="1">
    <source>
        <dbReference type="ARBA" id="ARBA00004651"/>
    </source>
</evidence>
<dbReference type="PANTHER" id="PTHR30561">
    <property type="entry name" value="SMR FAMILY PROTON-DEPENDENT DRUG EFFLUX TRANSPORTER SUGE"/>
    <property type="match status" value="1"/>
</dbReference>
<evidence type="ECO:0008006" key="9">
    <source>
        <dbReference type="Google" id="ProtNLM"/>
    </source>
</evidence>
<name>A0A4V6F1I2_9RHOB</name>
<reference evidence="7 8" key="1">
    <citation type="submission" date="2019-04" db="EMBL/GenBank/DDBJ databases">
        <title>Genome sequence of Pelagicola litoralis CL-ES2.</title>
        <authorList>
            <person name="Cao J."/>
        </authorList>
    </citation>
    <scope>NUCLEOTIDE SEQUENCE [LARGE SCALE GENOMIC DNA]</scope>
    <source>
        <strain evidence="7 8">CL-ES2</strain>
    </source>
</reference>
<dbReference type="EMBL" id="SULI01000012">
    <property type="protein sequence ID" value="TKZ19401.1"/>
    <property type="molecule type" value="Genomic_DNA"/>
</dbReference>
<feature type="transmembrane region" description="Helical" evidence="6">
    <location>
        <begin position="172"/>
        <end position="192"/>
    </location>
</feature>
<comment type="subcellular location">
    <subcellularLocation>
        <location evidence="1">Cell membrane</location>
        <topology evidence="1">Multi-pass membrane protein</topology>
    </subcellularLocation>
</comment>
<dbReference type="AlphaFoldDB" id="A0A4V6F1I2"/>
<evidence type="ECO:0000256" key="4">
    <source>
        <dbReference type="ARBA" id="ARBA00022989"/>
    </source>
</evidence>
<evidence type="ECO:0000256" key="2">
    <source>
        <dbReference type="ARBA" id="ARBA00022475"/>
    </source>
</evidence>
<dbReference type="InterPro" id="IPR000390">
    <property type="entry name" value="Small_drug/metabolite_transptr"/>
</dbReference>
<dbReference type="Gene3D" id="1.10.3730.20">
    <property type="match status" value="1"/>
</dbReference>
<dbReference type="GO" id="GO:0022857">
    <property type="term" value="F:transmembrane transporter activity"/>
    <property type="evidence" value="ECO:0007669"/>
    <property type="project" value="InterPro"/>
</dbReference>
<dbReference type="RefSeq" id="WP_138016436.1">
    <property type="nucleotide sequence ID" value="NZ_SULI01000012.1"/>
</dbReference>
<proteinExistence type="predicted"/>
<organism evidence="7 8">
    <name type="scientific">Shimia litoralis</name>
    <dbReference type="NCBI Taxonomy" id="420403"/>
    <lineage>
        <taxon>Bacteria</taxon>
        <taxon>Pseudomonadati</taxon>
        <taxon>Pseudomonadota</taxon>
        <taxon>Alphaproteobacteria</taxon>
        <taxon>Rhodobacterales</taxon>
        <taxon>Roseobacteraceae</taxon>
    </lineage>
</organism>
<gene>
    <name evidence="7" type="ORF">FAP39_10925</name>
</gene>
<keyword evidence="8" id="KW-1185">Reference proteome</keyword>
<protein>
    <recommendedName>
        <fullName evidence="9">EamA domain-containing protein</fullName>
    </recommendedName>
</protein>